<dbReference type="PANTHER" id="PTHR39599:SF1">
    <property type="entry name" value="GPI-ANCHORED PROTEIN (EUROFUNG)"/>
    <property type="match status" value="1"/>
</dbReference>
<dbReference type="EMBL" id="JAPDFR010000009">
    <property type="protein sequence ID" value="KAK0383103.1"/>
    <property type="molecule type" value="Genomic_DNA"/>
</dbReference>
<evidence type="ECO:0000313" key="3">
    <source>
        <dbReference type="Proteomes" id="UP001175261"/>
    </source>
</evidence>
<dbReference type="Proteomes" id="UP001175261">
    <property type="component" value="Unassembled WGS sequence"/>
</dbReference>
<dbReference type="PANTHER" id="PTHR39599">
    <property type="entry name" value="GPI-ANCHORED PROTEIN (EUROFUNG)-RELATED-RELATED"/>
    <property type="match status" value="1"/>
</dbReference>
<keyword evidence="1" id="KW-0732">Signal</keyword>
<organism evidence="2 3">
    <name type="scientific">Sarocladium strictum</name>
    <name type="common">Black bundle disease fungus</name>
    <name type="synonym">Acremonium strictum</name>
    <dbReference type="NCBI Taxonomy" id="5046"/>
    <lineage>
        <taxon>Eukaryota</taxon>
        <taxon>Fungi</taxon>
        <taxon>Dikarya</taxon>
        <taxon>Ascomycota</taxon>
        <taxon>Pezizomycotina</taxon>
        <taxon>Sordariomycetes</taxon>
        <taxon>Hypocreomycetidae</taxon>
        <taxon>Hypocreales</taxon>
        <taxon>Sarocladiaceae</taxon>
        <taxon>Sarocladium</taxon>
    </lineage>
</organism>
<evidence type="ECO:0000256" key="1">
    <source>
        <dbReference type="SAM" id="SignalP"/>
    </source>
</evidence>
<sequence length="244" mass="24360">MHSSEWISMAGLLIPLLGGCPQAIAQAQRTTDTFAPTAAAVIFGRQQQCPGNTFQCAPSLGEQFSDICCETGQTCALDADNQPACCPSGAVCTGNAPSTVPTGRPTVAVSYVSNPYFSFPYVQTNFDNRAQCTSAVSACSKNYDVCVSNLQGGGGGDFGVTIVVPGAGGTTVGGGGSDLGASATQVCSSLSSEACSDLDATQCSEFSAGRSDAGDAASVYRPPLVYCMTLAGAAAAAVALGGIA</sequence>
<keyword evidence="3" id="KW-1185">Reference proteome</keyword>
<comment type="caution">
    <text evidence="2">The sequence shown here is derived from an EMBL/GenBank/DDBJ whole genome shotgun (WGS) entry which is preliminary data.</text>
</comment>
<evidence type="ECO:0008006" key="4">
    <source>
        <dbReference type="Google" id="ProtNLM"/>
    </source>
</evidence>
<gene>
    <name evidence="2" type="ORF">NLU13_9016</name>
</gene>
<proteinExistence type="predicted"/>
<accession>A0AA39L3T0</accession>
<name>A0AA39L3T0_SARSR</name>
<evidence type="ECO:0000313" key="2">
    <source>
        <dbReference type="EMBL" id="KAK0383103.1"/>
    </source>
</evidence>
<dbReference type="AlphaFoldDB" id="A0AA39L3T0"/>
<protein>
    <recommendedName>
        <fullName evidence="4">Gpi-anchored protein</fullName>
    </recommendedName>
</protein>
<feature type="signal peptide" evidence="1">
    <location>
        <begin position="1"/>
        <end position="27"/>
    </location>
</feature>
<feature type="chain" id="PRO_5041464492" description="Gpi-anchored protein" evidence="1">
    <location>
        <begin position="28"/>
        <end position="244"/>
    </location>
</feature>
<reference evidence="2" key="1">
    <citation type="submission" date="2022-10" db="EMBL/GenBank/DDBJ databases">
        <title>Determination and structural analysis of whole genome sequence of Sarocladium strictum F4-1.</title>
        <authorList>
            <person name="Hu L."/>
            <person name="Jiang Y."/>
        </authorList>
    </citation>
    <scope>NUCLEOTIDE SEQUENCE</scope>
    <source>
        <strain evidence="2">F4-1</strain>
    </source>
</reference>